<keyword evidence="1" id="KW-0479">Metal-binding</keyword>
<comment type="caution">
    <text evidence="7">The sequence shown here is derived from an EMBL/GenBank/DDBJ whole genome shotgun (WGS) entry which is preliminary data.</text>
</comment>
<feature type="compositionally biased region" description="Polar residues" evidence="5">
    <location>
        <begin position="635"/>
        <end position="644"/>
    </location>
</feature>
<feature type="compositionally biased region" description="Acidic residues" evidence="5">
    <location>
        <begin position="21"/>
        <end position="38"/>
    </location>
</feature>
<feature type="region of interest" description="Disordered" evidence="5">
    <location>
        <begin position="1"/>
        <end position="74"/>
    </location>
</feature>
<reference evidence="7" key="1">
    <citation type="submission" date="2019-08" db="EMBL/GenBank/DDBJ databases">
        <title>The improved chromosome-level genome for the pearl oyster Pinctada fucata martensii using PacBio sequencing and Hi-C.</title>
        <authorList>
            <person name="Zheng Z."/>
        </authorList>
    </citation>
    <scope>NUCLEOTIDE SEQUENCE</scope>
    <source>
        <strain evidence="7">ZZ-2019</strain>
        <tissue evidence="7">Adductor muscle</tissue>
    </source>
</reference>
<evidence type="ECO:0000256" key="5">
    <source>
        <dbReference type="SAM" id="MobiDB-lite"/>
    </source>
</evidence>
<feature type="region of interest" description="Disordered" evidence="5">
    <location>
        <begin position="496"/>
        <end position="542"/>
    </location>
</feature>
<evidence type="ECO:0000313" key="8">
    <source>
        <dbReference type="Proteomes" id="UP001186944"/>
    </source>
</evidence>
<feature type="domain" description="C2H2-type" evidence="6">
    <location>
        <begin position="230"/>
        <end position="251"/>
    </location>
</feature>
<dbReference type="PANTHER" id="PTHR24409">
    <property type="entry name" value="ZINC FINGER PROTEIN 142"/>
    <property type="match status" value="1"/>
</dbReference>
<sequence>MIPTVKKVFDQGLSQDRNVGEDQDGEGNEETNEEEKEDKEEKECREEEKSDDKDTSENNVEEKNSKDEDKTEIRPLRKGKIESLKTKSLFQCTQCPYKSNALGVQSHMLRRHNICQYFCGVCAFESENEAIVTEHFKKEHPTDDLAISRGFAKLNTSENKTDIMAKKKPKKICAIRTLKRSKDTARFKPAGVQGPKRDSPAECPICGFKSRYSGVQRHISMIHGLLKWQCGKCGIQLFSKGETFEHSLTVHDTHAPCVIRSFFEVEKIKELKDSNSLIVEKNGKVKIGAPGEGMVVKSTPKQAAHAEPTTPTKSKKEEIVKDTQCPECSFSSNVKGVQRHLMLIHKICRWQCKICGFGSLDKHVTLEHSVDMHEGIDPKIVRAFVDIDRYNAEKRLNASDEQELQNQSANRQEYLFDFDETSSNENYMDDASEKTLDPPVVEKSDVKAVSPHTSLKSKEEKSAAKLSEPQSKKLSKSLSSPAAVSLDAPVFSPAEVAKKRTKTPSPRALSLDVPASSATGDSENEMPTKKKRGRPKGSGTAFKGTVAIPKKEVSSTFVLKPKELNLLQQGFSCVYCVYAAPLRHQVRLHCYDKHTNHPACLMEFKVDTHGFRSDGVIDLVGDSTDSYIKGKGKSENAQVETQADGNMKAKKQKACDNSEDKEVDQPAVKISKLSTDTQQNSTEKDSKLEELKENTNEMKDKNACLENGFKSGKDISEGKSDSFDTASTHSGQDMEVDELHISEIFDNGKRFKSSRKQRKKFDNPLKTLVNKLQTGRINLEDPFHGTLDEVDSILFQFGVRTLNMDMLTQQQFSNFISKFGADLQPA</sequence>
<feature type="compositionally biased region" description="Basic and acidic residues" evidence="5">
    <location>
        <begin position="39"/>
        <end position="74"/>
    </location>
</feature>
<dbReference type="Proteomes" id="UP001186944">
    <property type="component" value="Unassembled WGS sequence"/>
</dbReference>
<dbReference type="SMART" id="SM00355">
    <property type="entry name" value="ZnF_C2H2"/>
    <property type="match status" value="7"/>
</dbReference>
<keyword evidence="4" id="KW-0862">Zinc</keyword>
<accession>A0AA88XG64</accession>
<gene>
    <name evidence="7" type="ORF">FSP39_014384</name>
</gene>
<feature type="region of interest" description="Disordered" evidence="5">
    <location>
        <begin position="426"/>
        <end position="479"/>
    </location>
</feature>
<dbReference type="PANTHER" id="PTHR24409:SF295">
    <property type="entry name" value="AZ2-RELATED"/>
    <property type="match status" value="1"/>
</dbReference>
<proteinExistence type="predicted"/>
<evidence type="ECO:0000256" key="3">
    <source>
        <dbReference type="ARBA" id="ARBA00022771"/>
    </source>
</evidence>
<feature type="compositionally biased region" description="Basic and acidic residues" evidence="5">
    <location>
        <begin position="682"/>
        <end position="703"/>
    </location>
</feature>
<protein>
    <recommendedName>
        <fullName evidence="6">C2H2-type domain-containing protein</fullName>
    </recommendedName>
</protein>
<feature type="region of interest" description="Disordered" evidence="5">
    <location>
        <begin position="298"/>
        <end position="318"/>
    </location>
</feature>
<keyword evidence="8" id="KW-1185">Reference proteome</keyword>
<evidence type="ECO:0000256" key="4">
    <source>
        <dbReference type="ARBA" id="ARBA00022833"/>
    </source>
</evidence>
<dbReference type="GO" id="GO:0008270">
    <property type="term" value="F:zinc ion binding"/>
    <property type="evidence" value="ECO:0007669"/>
    <property type="project" value="UniProtKB-KW"/>
</dbReference>
<dbReference type="GO" id="GO:0005634">
    <property type="term" value="C:nucleus"/>
    <property type="evidence" value="ECO:0007669"/>
    <property type="project" value="TreeGrafter"/>
</dbReference>
<feature type="compositionally biased region" description="Basic and acidic residues" evidence="5">
    <location>
        <begin position="711"/>
        <end position="722"/>
    </location>
</feature>
<feature type="compositionally biased region" description="Basic and acidic residues" evidence="5">
    <location>
        <begin position="431"/>
        <end position="446"/>
    </location>
</feature>
<dbReference type="PROSITE" id="PS00028">
    <property type="entry name" value="ZINC_FINGER_C2H2_1"/>
    <property type="match status" value="1"/>
</dbReference>
<dbReference type="GO" id="GO:0000977">
    <property type="term" value="F:RNA polymerase II transcription regulatory region sequence-specific DNA binding"/>
    <property type="evidence" value="ECO:0007669"/>
    <property type="project" value="TreeGrafter"/>
</dbReference>
<feature type="compositionally biased region" description="Basic and acidic residues" evidence="5">
    <location>
        <begin position="653"/>
        <end position="664"/>
    </location>
</feature>
<evidence type="ECO:0000313" key="7">
    <source>
        <dbReference type="EMBL" id="KAK3084496.1"/>
    </source>
</evidence>
<evidence type="ECO:0000256" key="1">
    <source>
        <dbReference type="ARBA" id="ARBA00022723"/>
    </source>
</evidence>
<feature type="region of interest" description="Disordered" evidence="5">
    <location>
        <begin position="627"/>
        <end position="730"/>
    </location>
</feature>
<keyword evidence="2" id="KW-0677">Repeat</keyword>
<keyword evidence="3" id="KW-0863">Zinc-finger</keyword>
<dbReference type="InterPro" id="IPR013087">
    <property type="entry name" value="Znf_C2H2_type"/>
</dbReference>
<evidence type="ECO:0000256" key="2">
    <source>
        <dbReference type="ARBA" id="ARBA00022737"/>
    </source>
</evidence>
<evidence type="ECO:0000259" key="6">
    <source>
        <dbReference type="PROSITE" id="PS00028"/>
    </source>
</evidence>
<name>A0AA88XG64_PINIB</name>
<organism evidence="7 8">
    <name type="scientific">Pinctada imbricata</name>
    <name type="common">Atlantic pearl-oyster</name>
    <name type="synonym">Pinctada martensii</name>
    <dbReference type="NCBI Taxonomy" id="66713"/>
    <lineage>
        <taxon>Eukaryota</taxon>
        <taxon>Metazoa</taxon>
        <taxon>Spiralia</taxon>
        <taxon>Lophotrochozoa</taxon>
        <taxon>Mollusca</taxon>
        <taxon>Bivalvia</taxon>
        <taxon>Autobranchia</taxon>
        <taxon>Pteriomorphia</taxon>
        <taxon>Pterioida</taxon>
        <taxon>Pterioidea</taxon>
        <taxon>Pteriidae</taxon>
        <taxon>Pinctada</taxon>
    </lineage>
</organism>
<feature type="compositionally biased region" description="Polar residues" evidence="5">
    <location>
        <begin position="672"/>
        <end position="681"/>
    </location>
</feature>
<dbReference type="GO" id="GO:0000981">
    <property type="term" value="F:DNA-binding transcription factor activity, RNA polymerase II-specific"/>
    <property type="evidence" value="ECO:0007669"/>
    <property type="project" value="TreeGrafter"/>
</dbReference>
<dbReference type="AlphaFoldDB" id="A0AA88XG64"/>
<dbReference type="EMBL" id="VSWD01000013">
    <property type="protein sequence ID" value="KAK3084496.1"/>
    <property type="molecule type" value="Genomic_DNA"/>
</dbReference>